<dbReference type="OrthoDB" id="4586862at2759"/>
<dbReference type="EMBL" id="GL891305">
    <property type="protein sequence ID" value="EGO56187.1"/>
    <property type="molecule type" value="Genomic_DNA"/>
</dbReference>
<feature type="transmembrane region" description="Helical" evidence="1">
    <location>
        <begin position="64"/>
        <end position="83"/>
    </location>
</feature>
<dbReference type="Proteomes" id="UP000008065">
    <property type="component" value="Unassembled WGS sequence"/>
</dbReference>
<evidence type="ECO:0000256" key="1">
    <source>
        <dbReference type="SAM" id="Phobius"/>
    </source>
</evidence>
<dbReference type="GeneID" id="20830606"/>
<protein>
    <submittedName>
        <fullName evidence="2">Uncharacterized protein</fullName>
    </submittedName>
</protein>
<accession>F8MNR5</accession>
<sequence>MTIQIVPGFSPTNRILLYASLALSPAQFVSGLGNNCPSNLGFLAYNLYTQVQWYQAMTGSSDDIHALSLILPHFNFLYMLSYLGGVSSGNVAMGALLGLGTAAVIVLNTVSAWTAWAVYQPQGYGVYQFFFFGWRTLDEGWHKWLFMLWQVSDSGLALAGMVAAIVIVVWLAVKEHVGDGFAKRVKWWYTYAAVPAGGLVMLFVGWPLILWTELIISRNELESETDMVAVWLFVAQAVTMLLPSCGLSLSCFRCGLGRQKSSSVV</sequence>
<feature type="transmembrane region" description="Helical" evidence="1">
    <location>
        <begin position="185"/>
        <end position="209"/>
    </location>
</feature>
<feature type="transmembrane region" description="Helical" evidence="1">
    <location>
        <begin position="229"/>
        <end position="252"/>
    </location>
</feature>
<dbReference type="KEGG" id="nte:NEUTE1DRAFT83238"/>
<gene>
    <name evidence="2" type="ORF">NEUTE1DRAFT_83238</name>
</gene>
<dbReference type="VEuPathDB" id="FungiDB:NEUTE1DRAFT_83238"/>
<feature type="transmembrane region" description="Helical" evidence="1">
    <location>
        <begin position="95"/>
        <end position="119"/>
    </location>
</feature>
<dbReference type="AlphaFoldDB" id="F8MNR5"/>
<keyword evidence="1" id="KW-0812">Transmembrane</keyword>
<organism evidence="2 3">
    <name type="scientific">Neurospora tetrasperma (strain FGSC 2508 / ATCC MYA-4615 / P0657)</name>
    <dbReference type="NCBI Taxonomy" id="510951"/>
    <lineage>
        <taxon>Eukaryota</taxon>
        <taxon>Fungi</taxon>
        <taxon>Dikarya</taxon>
        <taxon>Ascomycota</taxon>
        <taxon>Pezizomycotina</taxon>
        <taxon>Sordariomycetes</taxon>
        <taxon>Sordariomycetidae</taxon>
        <taxon>Sordariales</taxon>
        <taxon>Sordariaceae</taxon>
        <taxon>Neurospora</taxon>
    </lineage>
</organism>
<name>F8MNR5_NEUT8</name>
<reference evidence="3" key="1">
    <citation type="journal article" date="2011" name="Genetics">
        <title>Massive changes in genome architecture accompany the transition to self-fertility in the filamentous fungus Neurospora tetrasperma.</title>
        <authorList>
            <person name="Ellison C.E."/>
            <person name="Stajich J.E."/>
            <person name="Jacobson D.J."/>
            <person name="Natvig D.O."/>
            <person name="Lapidus A."/>
            <person name="Foster B."/>
            <person name="Aerts A."/>
            <person name="Riley R."/>
            <person name="Lindquist E.A."/>
            <person name="Grigoriev I.V."/>
            <person name="Taylor J.W."/>
        </authorList>
    </citation>
    <scope>NUCLEOTIDE SEQUENCE [LARGE SCALE GENOMIC DNA]</scope>
    <source>
        <strain evidence="3">FGSC 2508 / P0657</strain>
    </source>
</reference>
<evidence type="ECO:0000313" key="3">
    <source>
        <dbReference type="Proteomes" id="UP000008065"/>
    </source>
</evidence>
<dbReference type="HOGENOM" id="CLU_074131_0_0_1"/>
<keyword evidence="3" id="KW-1185">Reference proteome</keyword>
<feature type="transmembrane region" description="Helical" evidence="1">
    <location>
        <begin position="154"/>
        <end position="173"/>
    </location>
</feature>
<evidence type="ECO:0000313" key="2">
    <source>
        <dbReference type="EMBL" id="EGO56187.1"/>
    </source>
</evidence>
<keyword evidence="1" id="KW-0472">Membrane</keyword>
<proteinExistence type="predicted"/>
<dbReference type="RefSeq" id="XP_009851816.1">
    <property type="nucleotide sequence ID" value="XM_009853514.1"/>
</dbReference>
<keyword evidence="1" id="KW-1133">Transmembrane helix</keyword>